<accession>A0ABV3LEC1</accession>
<gene>
    <name evidence="1" type="ORF">AB0301_04085</name>
</gene>
<evidence type="ECO:0000313" key="2">
    <source>
        <dbReference type="Proteomes" id="UP001553715"/>
    </source>
</evidence>
<keyword evidence="2" id="KW-1185">Reference proteome</keyword>
<sequence>MLDNPVHDNSSFTVSPGFDVGVVRASHDVGIPALACLLRAASGASG</sequence>
<proteinExistence type="predicted"/>
<dbReference type="EMBL" id="JBFBMH010000003">
    <property type="protein sequence ID" value="MEW1974251.1"/>
    <property type="molecule type" value="Genomic_DNA"/>
</dbReference>
<reference evidence="1 2" key="1">
    <citation type="submission" date="2024-06" db="EMBL/GenBank/DDBJ databases">
        <title>The Natural Products Discovery Center: Release of the First 8490 Sequenced Strains for Exploring Actinobacteria Biosynthetic Diversity.</title>
        <authorList>
            <person name="Kalkreuter E."/>
            <person name="Kautsar S.A."/>
            <person name="Yang D."/>
            <person name="Bader C.D."/>
            <person name="Teijaro C.N."/>
            <person name="Fluegel L."/>
            <person name="Davis C.M."/>
            <person name="Simpson J.R."/>
            <person name="Lauterbach L."/>
            <person name="Steele A.D."/>
            <person name="Gui C."/>
            <person name="Meng S."/>
            <person name="Li G."/>
            <person name="Viehrig K."/>
            <person name="Ye F."/>
            <person name="Su P."/>
            <person name="Kiefer A.F."/>
            <person name="Nichols A."/>
            <person name="Cepeda A.J."/>
            <person name="Yan W."/>
            <person name="Fan B."/>
            <person name="Jiang Y."/>
            <person name="Adhikari A."/>
            <person name="Zheng C.-J."/>
            <person name="Schuster L."/>
            <person name="Cowan T.M."/>
            <person name="Smanski M.J."/>
            <person name="Chevrette M.G."/>
            <person name="De Carvalho L.P.S."/>
            <person name="Shen B."/>
        </authorList>
    </citation>
    <scope>NUCLEOTIDE SEQUENCE [LARGE SCALE GENOMIC DNA]</scope>
    <source>
        <strain evidence="1 2">NPDC077434</strain>
    </source>
</reference>
<organism evidence="1 2">
    <name type="scientific">Microbacterium profundi</name>
    <dbReference type="NCBI Taxonomy" id="450380"/>
    <lineage>
        <taxon>Bacteria</taxon>
        <taxon>Bacillati</taxon>
        <taxon>Actinomycetota</taxon>
        <taxon>Actinomycetes</taxon>
        <taxon>Micrococcales</taxon>
        <taxon>Microbacteriaceae</taxon>
        <taxon>Microbacterium</taxon>
    </lineage>
</organism>
<dbReference type="Proteomes" id="UP001553715">
    <property type="component" value="Unassembled WGS sequence"/>
</dbReference>
<comment type="caution">
    <text evidence="1">The sequence shown here is derived from an EMBL/GenBank/DDBJ whole genome shotgun (WGS) entry which is preliminary data.</text>
</comment>
<name>A0ABV3LEC1_9MICO</name>
<evidence type="ECO:0000313" key="1">
    <source>
        <dbReference type="EMBL" id="MEW1974251.1"/>
    </source>
</evidence>
<protein>
    <submittedName>
        <fullName evidence="1">Uncharacterized protein</fullName>
    </submittedName>
</protein>
<dbReference type="RefSeq" id="WP_160175049.1">
    <property type="nucleotide sequence ID" value="NZ_JAJVKR010000013.1"/>
</dbReference>